<dbReference type="InterPro" id="IPR027385">
    <property type="entry name" value="Beta-barrel_OMP"/>
</dbReference>
<keyword evidence="5" id="KW-1185">Reference proteome</keyword>
<gene>
    <name evidence="4" type="ORF">V0U79_03925</name>
</gene>
<dbReference type="EMBL" id="JAZDRP010000002">
    <property type="protein sequence ID" value="MEE2525501.1"/>
    <property type="molecule type" value="Genomic_DNA"/>
</dbReference>
<evidence type="ECO:0000259" key="3">
    <source>
        <dbReference type="Pfam" id="PF13505"/>
    </source>
</evidence>
<proteinExistence type="predicted"/>
<keyword evidence="1 2" id="KW-0732">Signal</keyword>
<evidence type="ECO:0000313" key="4">
    <source>
        <dbReference type="EMBL" id="MEE2525501.1"/>
    </source>
</evidence>
<evidence type="ECO:0000256" key="1">
    <source>
        <dbReference type="ARBA" id="ARBA00022729"/>
    </source>
</evidence>
<organism evidence="4 5">
    <name type="scientific">Hyphobacterium lacteum</name>
    <dbReference type="NCBI Taxonomy" id="3116575"/>
    <lineage>
        <taxon>Bacteria</taxon>
        <taxon>Pseudomonadati</taxon>
        <taxon>Pseudomonadota</taxon>
        <taxon>Alphaproteobacteria</taxon>
        <taxon>Maricaulales</taxon>
        <taxon>Maricaulaceae</taxon>
        <taxon>Hyphobacterium</taxon>
    </lineage>
</organism>
<feature type="domain" description="Outer membrane protein beta-barrel" evidence="3">
    <location>
        <begin position="7"/>
        <end position="175"/>
    </location>
</feature>
<dbReference type="RefSeq" id="WP_330198163.1">
    <property type="nucleotide sequence ID" value="NZ_JAZDRP010000002.1"/>
</dbReference>
<comment type="caution">
    <text evidence="4">The sequence shown here is derived from an EMBL/GenBank/DDBJ whole genome shotgun (WGS) entry which is preliminary data.</text>
</comment>
<dbReference type="Pfam" id="PF13505">
    <property type="entry name" value="OMP_b-brl"/>
    <property type="match status" value="1"/>
</dbReference>
<feature type="signal peptide" evidence="2">
    <location>
        <begin position="1"/>
        <end position="21"/>
    </location>
</feature>
<dbReference type="InterPro" id="IPR011250">
    <property type="entry name" value="OMP/PagP_B-barrel"/>
</dbReference>
<accession>A0ABU7LNJ7</accession>
<dbReference type="Proteomes" id="UP001354971">
    <property type="component" value="Unassembled WGS sequence"/>
</dbReference>
<evidence type="ECO:0000256" key="2">
    <source>
        <dbReference type="SAM" id="SignalP"/>
    </source>
</evidence>
<dbReference type="SUPFAM" id="SSF56925">
    <property type="entry name" value="OMPA-like"/>
    <property type="match status" value="1"/>
</dbReference>
<name>A0ABU7LNJ7_9PROT</name>
<sequence>MMRTLVLSTVLAAAASAASFADDGDFTLGAGLSTIGVSEGGFDVDVSAVTLRGGYEFTRFLGFEGQLDIGVDGDTVMFNNTPVDVDVNMAASLFGVARAPISENANLFARIGYTTANIEASVPGFGLTDDADGFAYGVGGEFFFDGRNGVRIDYTRHELDDADADVFGISYVRRFGATR</sequence>
<evidence type="ECO:0000313" key="5">
    <source>
        <dbReference type="Proteomes" id="UP001354971"/>
    </source>
</evidence>
<dbReference type="Gene3D" id="2.40.160.20">
    <property type="match status" value="1"/>
</dbReference>
<reference evidence="4 5" key="1">
    <citation type="submission" date="2024-01" db="EMBL/GenBank/DDBJ databases">
        <title>Hyphobacterium bacterium isolated from marine sediment.</title>
        <authorList>
            <person name="Zhao S."/>
        </authorList>
    </citation>
    <scope>NUCLEOTIDE SEQUENCE [LARGE SCALE GENOMIC DNA]</scope>
    <source>
        <strain evidence="5">HN65</strain>
    </source>
</reference>
<feature type="chain" id="PRO_5047220719" evidence="2">
    <location>
        <begin position="22"/>
        <end position="179"/>
    </location>
</feature>
<protein>
    <submittedName>
        <fullName evidence="4">Porin family protein</fullName>
    </submittedName>
</protein>